<dbReference type="CDD" id="cd03454">
    <property type="entry name" value="YdeM"/>
    <property type="match status" value="1"/>
</dbReference>
<keyword evidence="3" id="KW-1185">Reference proteome</keyword>
<dbReference type="SUPFAM" id="SSF54637">
    <property type="entry name" value="Thioesterase/thiol ester dehydrase-isomerase"/>
    <property type="match status" value="1"/>
</dbReference>
<dbReference type="Proteomes" id="UP000535406">
    <property type="component" value="Unassembled WGS sequence"/>
</dbReference>
<dbReference type="Pfam" id="PF01575">
    <property type="entry name" value="MaoC_dehydratas"/>
    <property type="match status" value="1"/>
</dbReference>
<dbReference type="EMBL" id="JACHIK010000005">
    <property type="protein sequence ID" value="MBB5042507.1"/>
    <property type="molecule type" value="Genomic_DNA"/>
</dbReference>
<name>A0A7W7YUQ6_9HYPH</name>
<protein>
    <submittedName>
        <fullName evidence="2">Acyl dehydratase</fullName>
    </submittedName>
</protein>
<dbReference type="Gene3D" id="3.10.129.10">
    <property type="entry name" value="Hotdog Thioesterase"/>
    <property type="match status" value="1"/>
</dbReference>
<organism evidence="2 3">
    <name type="scientific">Shinella fusca</name>
    <dbReference type="NCBI Taxonomy" id="544480"/>
    <lineage>
        <taxon>Bacteria</taxon>
        <taxon>Pseudomonadati</taxon>
        <taxon>Pseudomonadota</taxon>
        <taxon>Alphaproteobacteria</taxon>
        <taxon>Hyphomicrobiales</taxon>
        <taxon>Rhizobiaceae</taxon>
        <taxon>Shinella</taxon>
    </lineage>
</organism>
<dbReference type="InterPro" id="IPR029069">
    <property type="entry name" value="HotDog_dom_sf"/>
</dbReference>
<gene>
    <name evidence="2" type="ORF">HNQ66_001903</name>
</gene>
<dbReference type="InterPro" id="IPR002539">
    <property type="entry name" value="MaoC-like_dom"/>
</dbReference>
<sequence>MASYTFEDFTPGRRFEFEKRTMTADAIIAFAREFDPQPMHLDEAAGRASILGGLAASGWHTSAVMMRMLYEAYINGSTSEGSPGVDLMEWKRPVLAGDTLGGHCAVLEARVSRSRPEIGIVRLRAEVTNQRDEVVAVCEYINMMRLAATGAGHAHD</sequence>
<dbReference type="PANTHER" id="PTHR43664">
    <property type="entry name" value="MONOAMINE OXIDASE-RELATED"/>
    <property type="match status" value="1"/>
</dbReference>
<feature type="domain" description="MaoC-like" evidence="1">
    <location>
        <begin position="10"/>
        <end position="113"/>
    </location>
</feature>
<evidence type="ECO:0000259" key="1">
    <source>
        <dbReference type="Pfam" id="PF01575"/>
    </source>
</evidence>
<dbReference type="PANTHER" id="PTHR43664:SF1">
    <property type="entry name" value="BETA-METHYLMALYL-COA DEHYDRATASE"/>
    <property type="match status" value="1"/>
</dbReference>
<evidence type="ECO:0000313" key="3">
    <source>
        <dbReference type="Proteomes" id="UP000535406"/>
    </source>
</evidence>
<evidence type="ECO:0000313" key="2">
    <source>
        <dbReference type="EMBL" id="MBB5042507.1"/>
    </source>
</evidence>
<proteinExistence type="predicted"/>
<accession>A0A7W7YUQ6</accession>
<dbReference type="InterPro" id="IPR052342">
    <property type="entry name" value="MCH/BMMD"/>
</dbReference>
<comment type="caution">
    <text evidence="2">The sequence shown here is derived from an EMBL/GenBank/DDBJ whole genome shotgun (WGS) entry which is preliminary data.</text>
</comment>
<reference evidence="2 3" key="1">
    <citation type="submission" date="2020-08" db="EMBL/GenBank/DDBJ databases">
        <title>Genomic Encyclopedia of Type Strains, Phase IV (KMG-IV): sequencing the most valuable type-strain genomes for metagenomic binning, comparative biology and taxonomic classification.</title>
        <authorList>
            <person name="Goeker M."/>
        </authorList>
    </citation>
    <scope>NUCLEOTIDE SEQUENCE [LARGE SCALE GENOMIC DNA]</scope>
    <source>
        <strain evidence="2 3">DSM 21319</strain>
    </source>
</reference>
<dbReference type="AlphaFoldDB" id="A0A7W7YUQ6"/>